<proteinExistence type="predicted"/>
<reference evidence="2" key="1">
    <citation type="submission" date="2022-08" db="EMBL/GenBank/DDBJ databases">
        <authorList>
            <person name="Gutierrez-Valencia J."/>
        </authorList>
    </citation>
    <scope>NUCLEOTIDE SEQUENCE</scope>
</reference>
<accession>A0AAV0MSN8</accession>
<name>A0AAV0MSN8_9ROSI</name>
<dbReference type="Proteomes" id="UP001154282">
    <property type="component" value="Unassembled WGS sequence"/>
</dbReference>
<protein>
    <submittedName>
        <fullName evidence="2">Uncharacterized protein</fullName>
    </submittedName>
</protein>
<dbReference type="InterPro" id="IPR006502">
    <property type="entry name" value="PDDEXK-like"/>
</dbReference>
<organism evidence="2 3">
    <name type="scientific">Linum tenue</name>
    <dbReference type="NCBI Taxonomy" id="586396"/>
    <lineage>
        <taxon>Eukaryota</taxon>
        <taxon>Viridiplantae</taxon>
        <taxon>Streptophyta</taxon>
        <taxon>Embryophyta</taxon>
        <taxon>Tracheophyta</taxon>
        <taxon>Spermatophyta</taxon>
        <taxon>Magnoliopsida</taxon>
        <taxon>eudicotyledons</taxon>
        <taxon>Gunneridae</taxon>
        <taxon>Pentapetalae</taxon>
        <taxon>rosids</taxon>
        <taxon>fabids</taxon>
        <taxon>Malpighiales</taxon>
        <taxon>Linaceae</taxon>
        <taxon>Linum</taxon>
    </lineage>
</organism>
<dbReference type="AlphaFoldDB" id="A0AAV0MSN8"/>
<evidence type="ECO:0000313" key="2">
    <source>
        <dbReference type="EMBL" id="CAI0449240.1"/>
    </source>
</evidence>
<comment type="caution">
    <text evidence="2">The sequence shown here is derived from an EMBL/GenBank/DDBJ whole genome shotgun (WGS) entry which is preliminary data.</text>
</comment>
<dbReference type="PANTHER" id="PTHR31579">
    <property type="entry name" value="OS03G0796600 PROTEIN"/>
    <property type="match status" value="1"/>
</dbReference>
<dbReference type="EMBL" id="CAMGYJ010000007">
    <property type="protein sequence ID" value="CAI0449240.1"/>
    <property type="molecule type" value="Genomic_DNA"/>
</dbReference>
<gene>
    <name evidence="2" type="ORF">LITE_LOCUS30090</name>
</gene>
<feature type="compositionally biased region" description="Acidic residues" evidence="1">
    <location>
        <begin position="55"/>
        <end position="68"/>
    </location>
</feature>
<evidence type="ECO:0000313" key="3">
    <source>
        <dbReference type="Proteomes" id="UP001154282"/>
    </source>
</evidence>
<sequence length="307" mass="34301">MALSIPEKQPSSIYTDAFSDDSASFSDIVFGFFEQPAAEDDSPSPNTSSATSTDFPDDDDDVAEDPSYSEERKKFWETQNELLQTTLYRTTSVETKIRQDTKDALIEIEKLGSNCTCGKSDGCGGCRTCLRREVAGRLQSRGHNCTICKSKWKGNCLGLSAGEHSYLEVLENSTKRGEVRVIVELNFRAEFEMARASDDYNYLIARLPEVFVGRVDRLKNLIKTLCSAAEACSKEKKIHLAPWRKYEYMKSKWFGGSCERFVPAAAAALPAAYYHRPAKPRASMLTFDLSENKPFPAAMHMTAVKVV</sequence>
<evidence type="ECO:0000256" key="1">
    <source>
        <dbReference type="SAM" id="MobiDB-lite"/>
    </source>
</evidence>
<feature type="compositionally biased region" description="Low complexity" evidence="1">
    <location>
        <begin position="43"/>
        <end position="54"/>
    </location>
</feature>
<feature type="region of interest" description="Disordered" evidence="1">
    <location>
        <begin position="34"/>
        <end position="72"/>
    </location>
</feature>
<dbReference type="PANTHER" id="PTHR31579:SF58">
    <property type="entry name" value="PLANT-SPECIFIC DOMAIN TIGR01615 FAMILY PROTEIN"/>
    <property type="match status" value="1"/>
</dbReference>
<dbReference type="NCBIfam" id="TIGR01615">
    <property type="entry name" value="A_thal_3542"/>
    <property type="match status" value="1"/>
</dbReference>
<keyword evidence="3" id="KW-1185">Reference proteome</keyword>
<dbReference type="Pfam" id="PF04720">
    <property type="entry name" value="PDDEXK_6"/>
    <property type="match status" value="1"/>
</dbReference>